<accession>A0AAE3QN80</accession>
<sequence>MIQIKRENLPEIANKHYEGVMFWTESALDFYSTIIGVWGKCICVVESENLDNYKLNIKSLQSFTKLIIKTKKTTQKIRKEDIIGLLKGRSIFKPKPFFTKENCEKLFELLHEVRINLKKIIVGQPLEIFELERIFRQRFSSLVEENQFVPSVRVILEKIFNYDKFTDKTGFALENKKYWEAYDLAKELDVNVCPYCNRNYIFVVLKQSKDKVDSKKIIRPQFDHFFNKSKHPLFGLSFYNLIPSCSTCNSTLKGVSIFDLSTHLHPYLNSCTDHAYFDYTPNTTAAAVGESHDLQVSLKPREGGQLETQIINSSEIFQVDIIYSKHADVVSELIRKKHISNDKYLETLQEQYKDLHLTMEELYRLAFGNYYHEDDFEKRPMAKLTKDICKRLGLIK</sequence>
<gene>
    <name evidence="1" type="ORF">QNI16_18255</name>
</gene>
<comment type="caution">
    <text evidence="1">The sequence shown here is derived from an EMBL/GenBank/DDBJ whole genome shotgun (WGS) entry which is preliminary data.</text>
</comment>
<dbReference type="Proteomes" id="UP001241110">
    <property type="component" value="Unassembled WGS sequence"/>
</dbReference>
<proteinExistence type="predicted"/>
<protein>
    <recommendedName>
        <fullName evidence="3">HNH endonuclease</fullName>
    </recommendedName>
</protein>
<organism evidence="1 2">
    <name type="scientific">Xanthocytophaga flava</name>
    <dbReference type="NCBI Taxonomy" id="3048013"/>
    <lineage>
        <taxon>Bacteria</taxon>
        <taxon>Pseudomonadati</taxon>
        <taxon>Bacteroidota</taxon>
        <taxon>Cytophagia</taxon>
        <taxon>Cytophagales</taxon>
        <taxon>Rhodocytophagaceae</taxon>
        <taxon>Xanthocytophaga</taxon>
    </lineage>
</organism>
<dbReference type="AlphaFoldDB" id="A0AAE3QN80"/>
<dbReference type="RefSeq" id="WP_313981612.1">
    <property type="nucleotide sequence ID" value="NZ_JASJOS010000008.1"/>
</dbReference>
<dbReference type="EMBL" id="JASJOS010000008">
    <property type="protein sequence ID" value="MDJ1482452.1"/>
    <property type="molecule type" value="Genomic_DNA"/>
</dbReference>
<name>A0AAE3QN80_9BACT</name>
<evidence type="ECO:0000313" key="2">
    <source>
        <dbReference type="Proteomes" id="UP001241110"/>
    </source>
</evidence>
<evidence type="ECO:0008006" key="3">
    <source>
        <dbReference type="Google" id="ProtNLM"/>
    </source>
</evidence>
<evidence type="ECO:0000313" key="1">
    <source>
        <dbReference type="EMBL" id="MDJ1482452.1"/>
    </source>
</evidence>
<dbReference type="Gene3D" id="1.10.30.50">
    <property type="match status" value="1"/>
</dbReference>
<reference evidence="1" key="1">
    <citation type="submission" date="2023-05" db="EMBL/GenBank/DDBJ databases">
        <authorList>
            <person name="Zhang X."/>
        </authorList>
    </citation>
    <scope>NUCLEOTIDE SEQUENCE</scope>
    <source>
        <strain evidence="1">YF14B1</strain>
    </source>
</reference>